<feature type="region of interest" description="Disordered" evidence="1">
    <location>
        <begin position="530"/>
        <end position="573"/>
    </location>
</feature>
<dbReference type="Proteomes" id="UP001049176">
    <property type="component" value="Chromosome 1"/>
</dbReference>
<evidence type="ECO:0000256" key="1">
    <source>
        <dbReference type="SAM" id="MobiDB-lite"/>
    </source>
</evidence>
<feature type="compositionally biased region" description="Polar residues" evidence="1">
    <location>
        <begin position="86"/>
        <end position="98"/>
    </location>
</feature>
<protein>
    <submittedName>
        <fullName evidence="2">Uncharacterized protein</fullName>
    </submittedName>
</protein>
<feature type="region of interest" description="Disordered" evidence="1">
    <location>
        <begin position="204"/>
        <end position="335"/>
    </location>
</feature>
<feature type="compositionally biased region" description="Pro residues" evidence="1">
    <location>
        <begin position="312"/>
        <end position="324"/>
    </location>
</feature>
<dbReference type="KEGG" id="more:E1B28_000900"/>
<dbReference type="GeneID" id="66069976"/>
<feature type="compositionally biased region" description="Acidic residues" evidence="1">
    <location>
        <begin position="430"/>
        <end position="449"/>
    </location>
</feature>
<feature type="compositionally biased region" description="Low complexity" evidence="1">
    <location>
        <begin position="19"/>
        <end position="33"/>
    </location>
</feature>
<feature type="compositionally biased region" description="Polar residues" evidence="1">
    <location>
        <begin position="269"/>
        <end position="279"/>
    </location>
</feature>
<reference evidence="2" key="1">
    <citation type="journal article" date="2021" name="Genome Biol. Evol.">
        <title>The assembled and annotated genome of the fairy-ring fungus Marasmius oreades.</title>
        <authorList>
            <person name="Hiltunen M."/>
            <person name="Ament-Velasquez S.L."/>
            <person name="Johannesson H."/>
        </authorList>
    </citation>
    <scope>NUCLEOTIDE SEQUENCE</scope>
    <source>
        <strain evidence="2">03SP1</strain>
    </source>
</reference>
<organism evidence="2 3">
    <name type="scientific">Marasmius oreades</name>
    <name type="common">fairy-ring Marasmius</name>
    <dbReference type="NCBI Taxonomy" id="181124"/>
    <lineage>
        <taxon>Eukaryota</taxon>
        <taxon>Fungi</taxon>
        <taxon>Dikarya</taxon>
        <taxon>Basidiomycota</taxon>
        <taxon>Agaricomycotina</taxon>
        <taxon>Agaricomycetes</taxon>
        <taxon>Agaricomycetidae</taxon>
        <taxon>Agaricales</taxon>
        <taxon>Marasmiineae</taxon>
        <taxon>Marasmiaceae</taxon>
        <taxon>Marasmius</taxon>
    </lineage>
</organism>
<feature type="compositionally biased region" description="Basic and acidic residues" evidence="1">
    <location>
        <begin position="208"/>
        <end position="224"/>
    </location>
</feature>
<accession>A0A9P7V2G3</accession>
<proteinExistence type="predicted"/>
<sequence length="573" mass="64364">MNGIPIFPKESDLKGDHTNGYNNNNINYPSSSNFADFRPQSHSPFTPNQAQQQMHAMNHANQWPQTNHQNAQPHPQQTQHQRPHQSVQTPQQHFNPSHWNLPMHPPSFPNGMVGMNGMNLMGLGLPPFNMPMFPQQFLHDALALSAPVVTADETLLLETLIRHQAQGDNYKDALNSLHGKNGHSASLWKDYYLEHKDRIDQIILKRSNPKEKEKQQDDLKDLKSVVKSVKKPVIKLEPSPDPSSATWKHGRSSHKPRRQSSPPPRKPLASSSRTPSESVTKGGRRRTINSLTVDAPSYSREMPPSNAEIQIPEPPSRSPTPPTKVVPHSRGNKFTEEDSGFFIKYMSWKLKNDSDLSRNDLCELLAEKAPHHSSQSWYSYWSNHHDLPDKILAAAHGEEEGGSGEGSGDASSEEECDTVRRRPKYKEPSSDEDEESQATEEDEESDVDGDSQIPSFDENAMGQPGTSFTKADLAIVARYVSTFDDWSAATNATKWGAFAGKYAQRTAKAWAEYFRRNERAITKLSKRIRKQGITTSSPRGRLSFDNGPPRTKRKFVPEEDSISEPESKASRTS</sequence>
<feature type="compositionally biased region" description="Basic and acidic residues" evidence="1">
    <location>
        <begin position="417"/>
        <end position="429"/>
    </location>
</feature>
<feature type="compositionally biased region" description="Basic residues" evidence="1">
    <location>
        <begin position="248"/>
        <end position="258"/>
    </location>
</feature>
<evidence type="ECO:0000313" key="2">
    <source>
        <dbReference type="EMBL" id="KAG7099017.1"/>
    </source>
</evidence>
<gene>
    <name evidence="2" type="ORF">E1B28_000900</name>
</gene>
<evidence type="ECO:0000313" key="3">
    <source>
        <dbReference type="Proteomes" id="UP001049176"/>
    </source>
</evidence>
<dbReference type="EMBL" id="CM032181">
    <property type="protein sequence ID" value="KAG7099017.1"/>
    <property type="molecule type" value="Genomic_DNA"/>
</dbReference>
<feature type="compositionally biased region" description="Low complexity" evidence="1">
    <location>
        <begin position="48"/>
        <end position="80"/>
    </location>
</feature>
<dbReference type="OrthoDB" id="3194584at2759"/>
<feature type="region of interest" description="Disordered" evidence="1">
    <location>
        <begin position="397"/>
        <end position="466"/>
    </location>
</feature>
<dbReference type="AlphaFoldDB" id="A0A9P7V2G3"/>
<feature type="region of interest" description="Disordered" evidence="1">
    <location>
        <begin position="1"/>
        <end position="105"/>
    </location>
</feature>
<comment type="caution">
    <text evidence="2">The sequence shown here is derived from an EMBL/GenBank/DDBJ whole genome shotgun (WGS) entry which is preliminary data.</text>
</comment>
<dbReference type="RefSeq" id="XP_043015487.1">
    <property type="nucleotide sequence ID" value="XM_043146782.1"/>
</dbReference>
<name>A0A9P7V2G3_9AGAR</name>
<keyword evidence="3" id="KW-1185">Reference proteome</keyword>